<dbReference type="Pfam" id="PF05592">
    <property type="entry name" value="Bac_rhamnosid"/>
    <property type="match status" value="1"/>
</dbReference>
<dbReference type="PIRSF" id="PIRSF010631">
    <property type="entry name" value="A-rhamnsds"/>
    <property type="match status" value="1"/>
</dbReference>
<dbReference type="InterPro" id="IPR013783">
    <property type="entry name" value="Ig-like_fold"/>
</dbReference>
<dbReference type="Pfam" id="PF08531">
    <property type="entry name" value="Bac_rhamnosid_N"/>
    <property type="match status" value="1"/>
</dbReference>
<dbReference type="EMBL" id="CP080507">
    <property type="protein sequence ID" value="QYM78947.1"/>
    <property type="molecule type" value="Genomic_DNA"/>
</dbReference>
<dbReference type="AlphaFoldDB" id="A0A8F9TWQ0"/>
<evidence type="ECO:0000256" key="3">
    <source>
        <dbReference type="ARBA" id="ARBA00022801"/>
    </source>
</evidence>
<dbReference type="InterPro" id="IPR035398">
    <property type="entry name" value="Bac_rhamnosid_C"/>
</dbReference>
<dbReference type="InterPro" id="IPR012341">
    <property type="entry name" value="6hp_glycosidase-like_sf"/>
</dbReference>
<dbReference type="RefSeq" id="WP_220162170.1">
    <property type="nucleotide sequence ID" value="NZ_CP080507.1"/>
</dbReference>
<dbReference type="Pfam" id="PF00754">
    <property type="entry name" value="F5_F8_type_C"/>
    <property type="match status" value="1"/>
</dbReference>
<dbReference type="InterPro" id="IPR016007">
    <property type="entry name" value="Alpha_rhamnosid"/>
</dbReference>
<sequence>MSSPSVSAPASLHRAVQPLTCYDLRCDGEASPLGVDAAPPRLSWKLRGEGRGRRQTAYQVQAATARAALADGNVDAWDSGRVASDQQTFLRYGGRPLRSSEEIFWRVRVWDETGGESAWSEIATWTMGVLTPADWQAKWITDAELLKWVRPQWGYRSEPAATAETTKWITLDLGAERTIDEVHLYGVRYGDVEWLGFPQRFKIEGATQADFREVVTLVDQTAEDFPWNYHVCAVRPVPSTTVRYVRLTVTKLHGDGHGFYLRLSQIAVLAGGVNIAAGATVTASDSEESERWSVAALVDGKVMRGANPRDNATLLARRTFTVRRGLKRALLHVCGLGHHELSINGARVGLDLLAPGWTTYTKTCLYDTHDITPLVREGANGAGVFLGSGFYNVRPGRYLKLENAFRPLTVIAQLRFEYADGTVEIVGTDERWQVREGPTTFASVYGGEDHDARLEQAGWDTAAADVAGWTSAVTHAGPGGELRGFSHAAPPMRAFETLRPVGVRTLRPGVQVFDFGQNASIMPRLTVRGSRGATVTLIPAELAHPDGSIDRASINGVGSGGTGLSDSWWRYTLAGRGDEETWFPRFFYHGGRYLEARLTPGEDGVLPHIVALESVVVHSASPATGDFACASDLFNRIRPLIRWAQRSNLAHVITDCPHREKLGWLEQYHLNGPSLRYEFDLTRMFLKTFDDMADAQLANGLVPDIAPEYIQFSEGFRDSPEWGSALILAAWQHFEWTGDDTPLRRHYGAMKRYLAHLASQAEGHILSHGLGDWCDLGPGRPAFAQLTPVALTATAFYFLDTRVMAKIAGHLGETADAATLAQQADVIREAFNAKFFDAASGSYATGSQCANALPLASGLVAPENRAAVLDAIVRDVRGRGDALTAGDVGFRYLLQALAENGRSDVVQAMNAQSEKPGYGYQLKLGCTSLAESWHAARDLSHNHFMLGHIMEWFYRDLAGLAPDVSGPGFARVQIRPQPVAGISWARAEQKSARGRVAVAWRIAAGQLLVEVELPPNTTGIVTLPGGAEQATEGGRALGGRDDVRAVTATDGAVSCEVGSGSYRFAVPRRSGG</sequence>
<dbReference type="InterPro" id="IPR008928">
    <property type="entry name" value="6-hairpin_glycosidase_sf"/>
</dbReference>
<dbReference type="InterPro" id="IPR035396">
    <property type="entry name" value="Bac_rhamnosid6H"/>
</dbReference>
<dbReference type="Gene3D" id="2.60.420.10">
    <property type="entry name" value="Maltose phosphorylase, domain 3"/>
    <property type="match status" value="1"/>
</dbReference>
<evidence type="ECO:0000259" key="4">
    <source>
        <dbReference type="PROSITE" id="PS50022"/>
    </source>
</evidence>
<dbReference type="Pfam" id="PF17390">
    <property type="entry name" value="Bac_rhamnosid_C"/>
    <property type="match status" value="1"/>
</dbReference>
<name>A0A8F9TWQ0_9BACT</name>
<evidence type="ECO:0000256" key="1">
    <source>
        <dbReference type="ARBA" id="ARBA00001445"/>
    </source>
</evidence>
<dbReference type="EC" id="3.2.1.40" evidence="2"/>
<dbReference type="InterPro" id="IPR008902">
    <property type="entry name" value="Rhamnosid_concanavalin"/>
</dbReference>
<gene>
    <name evidence="5" type="ORF">K0B96_16835</name>
</gene>
<evidence type="ECO:0000313" key="6">
    <source>
        <dbReference type="Proteomes" id="UP000825051"/>
    </source>
</evidence>
<proteinExistence type="predicted"/>
<evidence type="ECO:0000313" key="5">
    <source>
        <dbReference type="EMBL" id="QYM78947.1"/>
    </source>
</evidence>
<dbReference type="Pfam" id="PF25788">
    <property type="entry name" value="Ig_Rha78A_N"/>
    <property type="match status" value="1"/>
</dbReference>
<dbReference type="InterPro" id="IPR000421">
    <property type="entry name" value="FA58C"/>
</dbReference>
<dbReference type="SUPFAM" id="SSF49785">
    <property type="entry name" value="Galactose-binding domain-like"/>
    <property type="match status" value="1"/>
</dbReference>
<dbReference type="Gene3D" id="2.60.40.10">
    <property type="entry name" value="Immunoglobulins"/>
    <property type="match status" value="1"/>
</dbReference>
<protein>
    <recommendedName>
        <fullName evidence="2">alpha-L-rhamnosidase</fullName>
        <ecNumber evidence="2">3.2.1.40</ecNumber>
    </recommendedName>
</protein>
<comment type="catalytic activity">
    <reaction evidence="1">
        <text>Hydrolysis of terminal non-reducing alpha-L-rhamnose residues in alpha-L-rhamnosides.</text>
        <dbReference type="EC" id="3.2.1.40"/>
    </reaction>
</comment>
<organism evidence="5 6">
    <name type="scientific">Horticoccus luteus</name>
    <dbReference type="NCBI Taxonomy" id="2862869"/>
    <lineage>
        <taxon>Bacteria</taxon>
        <taxon>Pseudomonadati</taxon>
        <taxon>Verrucomicrobiota</taxon>
        <taxon>Opitutia</taxon>
        <taxon>Opitutales</taxon>
        <taxon>Opitutaceae</taxon>
        <taxon>Horticoccus</taxon>
    </lineage>
</organism>
<dbReference type="Pfam" id="PF17389">
    <property type="entry name" value="Bac_rhamnosid6H"/>
    <property type="match status" value="1"/>
</dbReference>
<dbReference type="SUPFAM" id="SSF48208">
    <property type="entry name" value="Six-hairpin glycosidases"/>
    <property type="match status" value="1"/>
</dbReference>
<dbReference type="GO" id="GO:0005975">
    <property type="term" value="P:carbohydrate metabolic process"/>
    <property type="evidence" value="ECO:0007669"/>
    <property type="project" value="InterPro"/>
</dbReference>
<dbReference type="Gene3D" id="2.60.120.260">
    <property type="entry name" value="Galactose-binding domain-like"/>
    <property type="match status" value="3"/>
</dbReference>
<dbReference type="InterPro" id="IPR013737">
    <property type="entry name" value="Bac_rhamnosid_N"/>
</dbReference>
<dbReference type="PROSITE" id="PS50022">
    <property type="entry name" value="FA58C_3"/>
    <property type="match status" value="1"/>
</dbReference>
<dbReference type="Gene3D" id="1.50.10.10">
    <property type="match status" value="1"/>
</dbReference>
<keyword evidence="6" id="KW-1185">Reference proteome</keyword>
<dbReference type="Proteomes" id="UP000825051">
    <property type="component" value="Chromosome"/>
</dbReference>
<keyword evidence="3 5" id="KW-0378">Hydrolase</keyword>
<feature type="domain" description="F5/8 type C" evidence="4">
    <location>
        <begin position="153"/>
        <end position="268"/>
    </location>
</feature>
<dbReference type="KEGG" id="ole:K0B96_16835"/>
<dbReference type="InterPro" id="IPR008979">
    <property type="entry name" value="Galactose-bd-like_sf"/>
</dbReference>
<accession>A0A8F9TWQ0</accession>
<evidence type="ECO:0000256" key="2">
    <source>
        <dbReference type="ARBA" id="ARBA00012652"/>
    </source>
</evidence>
<dbReference type="GO" id="GO:0030596">
    <property type="term" value="F:alpha-L-rhamnosidase activity"/>
    <property type="evidence" value="ECO:0007669"/>
    <property type="project" value="UniProtKB-EC"/>
</dbReference>
<dbReference type="PANTHER" id="PTHR33307">
    <property type="entry name" value="ALPHA-RHAMNOSIDASE (EUROFUNG)"/>
    <property type="match status" value="1"/>
</dbReference>
<dbReference type="PANTHER" id="PTHR33307:SF11">
    <property type="entry name" value="ALPHA-L-RHAMNOSIDASE"/>
    <property type="match status" value="1"/>
</dbReference>
<reference evidence="5" key="1">
    <citation type="submission" date="2021-08" db="EMBL/GenBank/DDBJ databases">
        <title>Genome of a novel bacterium of the phylum Verrucomicrobia, Oleiharenicola sp. KSB-15.</title>
        <authorList>
            <person name="Chung J.-H."/>
            <person name="Ahn J.-H."/>
            <person name="Yoon Y."/>
            <person name="Kim D.-Y."/>
            <person name="An S.-H."/>
            <person name="Park I."/>
            <person name="Yeon J."/>
        </authorList>
    </citation>
    <scope>NUCLEOTIDE SEQUENCE</scope>
    <source>
        <strain evidence="5">KSB-15</strain>
    </source>
</reference>